<dbReference type="PANTHER" id="PTHR10795">
    <property type="entry name" value="PROPROTEIN CONVERTASE SUBTILISIN/KEXIN"/>
    <property type="match status" value="1"/>
</dbReference>
<evidence type="ECO:0000256" key="4">
    <source>
        <dbReference type="PROSITE-ProRule" id="PRU01240"/>
    </source>
</evidence>
<dbReference type="InterPro" id="IPR000209">
    <property type="entry name" value="Peptidase_S8/S53_dom"/>
</dbReference>
<dbReference type="EMBL" id="NKQK01000014">
    <property type="protein sequence ID" value="PSS11584.1"/>
    <property type="molecule type" value="Genomic_DNA"/>
</dbReference>
<feature type="domain" description="Peptidase S8/S53" evidence="5">
    <location>
        <begin position="120"/>
        <end position="512"/>
    </location>
</feature>
<dbReference type="Pfam" id="PF05922">
    <property type="entry name" value="Inhibitor_I9"/>
    <property type="match status" value="1"/>
</dbReference>
<dbReference type="PROSITE" id="PS00136">
    <property type="entry name" value="SUBTILASE_ASP"/>
    <property type="match status" value="1"/>
</dbReference>
<dbReference type="InterPro" id="IPR036852">
    <property type="entry name" value="Peptidase_S8/S53_dom_sf"/>
</dbReference>
<evidence type="ECO:0000259" key="5">
    <source>
        <dbReference type="Pfam" id="PF00082"/>
    </source>
</evidence>
<organism evidence="7 8">
    <name type="scientific">Actinidia chinensis var. chinensis</name>
    <name type="common">Chinese soft-hair kiwi</name>
    <dbReference type="NCBI Taxonomy" id="1590841"/>
    <lineage>
        <taxon>Eukaryota</taxon>
        <taxon>Viridiplantae</taxon>
        <taxon>Streptophyta</taxon>
        <taxon>Embryophyta</taxon>
        <taxon>Tracheophyta</taxon>
        <taxon>Spermatophyta</taxon>
        <taxon>Magnoliopsida</taxon>
        <taxon>eudicotyledons</taxon>
        <taxon>Gunneridae</taxon>
        <taxon>Pentapetalae</taxon>
        <taxon>asterids</taxon>
        <taxon>Ericales</taxon>
        <taxon>Actinidiaceae</taxon>
        <taxon>Actinidia</taxon>
    </lineage>
</organism>
<comment type="similarity">
    <text evidence="1 4">Belongs to the peptidase S8 family.</text>
</comment>
<proteinExistence type="inferred from homology"/>
<dbReference type="InterPro" id="IPR010259">
    <property type="entry name" value="S8pro/Inhibitor_I9"/>
</dbReference>
<reference evidence="8" key="2">
    <citation type="journal article" date="2018" name="BMC Genomics">
        <title>A manually annotated Actinidia chinensis var. chinensis (kiwifruit) genome highlights the challenges associated with draft genomes and gene prediction in plants.</title>
        <authorList>
            <person name="Pilkington S.M."/>
            <person name="Crowhurst R."/>
            <person name="Hilario E."/>
            <person name="Nardozza S."/>
            <person name="Fraser L."/>
            <person name="Peng Y."/>
            <person name="Gunaseelan K."/>
            <person name="Simpson R."/>
            <person name="Tahir J."/>
            <person name="Deroles S.C."/>
            <person name="Templeton K."/>
            <person name="Luo Z."/>
            <person name="Davy M."/>
            <person name="Cheng C."/>
            <person name="McNeilage M."/>
            <person name="Scaglione D."/>
            <person name="Liu Y."/>
            <person name="Zhang Q."/>
            <person name="Datson P."/>
            <person name="De Silva N."/>
            <person name="Gardiner S.E."/>
            <person name="Bassett H."/>
            <person name="Chagne D."/>
            <person name="McCallum J."/>
            <person name="Dzierzon H."/>
            <person name="Deng C."/>
            <person name="Wang Y.Y."/>
            <person name="Barron L."/>
            <person name="Manako K."/>
            <person name="Bowen J."/>
            <person name="Foster T.M."/>
            <person name="Erridge Z.A."/>
            <person name="Tiffin H."/>
            <person name="Waite C.N."/>
            <person name="Davies K.M."/>
            <person name="Grierson E.P."/>
            <person name="Laing W.A."/>
            <person name="Kirk R."/>
            <person name="Chen X."/>
            <person name="Wood M."/>
            <person name="Montefiori M."/>
            <person name="Brummell D.A."/>
            <person name="Schwinn K.E."/>
            <person name="Catanach A."/>
            <person name="Fullerton C."/>
            <person name="Li D."/>
            <person name="Meiyalaghan S."/>
            <person name="Nieuwenhuizen N."/>
            <person name="Read N."/>
            <person name="Prakash R."/>
            <person name="Hunter D."/>
            <person name="Zhang H."/>
            <person name="McKenzie M."/>
            <person name="Knabel M."/>
            <person name="Harris A."/>
            <person name="Allan A.C."/>
            <person name="Gleave A."/>
            <person name="Chen A."/>
            <person name="Janssen B.J."/>
            <person name="Plunkett B."/>
            <person name="Ampomah-Dwamena C."/>
            <person name="Voogd C."/>
            <person name="Leif D."/>
            <person name="Lafferty D."/>
            <person name="Souleyre E.J.F."/>
            <person name="Varkonyi-Gasic E."/>
            <person name="Gambi F."/>
            <person name="Hanley J."/>
            <person name="Yao J.L."/>
            <person name="Cheung J."/>
            <person name="David K.M."/>
            <person name="Warren B."/>
            <person name="Marsh K."/>
            <person name="Snowden K.C."/>
            <person name="Lin-Wang K."/>
            <person name="Brian L."/>
            <person name="Martinez-Sanchez M."/>
            <person name="Wang M."/>
            <person name="Ileperuma N."/>
            <person name="Macnee N."/>
            <person name="Campin R."/>
            <person name="McAtee P."/>
            <person name="Drummond R.S.M."/>
            <person name="Espley R.V."/>
            <person name="Ireland H.S."/>
            <person name="Wu R."/>
            <person name="Atkinson R.G."/>
            <person name="Karunairetnam S."/>
            <person name="Bulley S."/>
            <person name="Chunkath S."/>
            <person name="Hanley Z."/>
            <person name="Storey R."/>
            <person name="Thrimawithana A.H."/>
            <person name="Thomson S."/>
            <person name="David C."/>
            <person name="Testolin R."/>
            <person name="Huang H."/>
            <person name="Hellens R.P."/>
            <person name="Schaffer R.J."/>
        </authorList>
    </citation>
    <scope>NUCLEOTIDE SEQUENCE [LARGE SCALE GENOMIC DNA]</scope>
    <source>
        <strain evidence="8">cv. Red5</strain>
    </source>
</reference>
<evidence type="ECO:0000256" key="3">
    <source>
        <dbReference type="ARBA" id="ARBA00022801"/>
    </source>
</evidence>
<keyword evidence="2" id="KW-0732">Signal</keyword>
<feature type="domain" description="Inhibitor I9" evidence="6">
    <location>
        <begin position="45"/>
        <end position="80"/>
    </location>
</feature>
<gene>
    <name evidence="7" type="ORF">CEY00_Acc15859</name>
</gene>
<evidence type="ECO:0000313" key="7">
    <source>
        <dbReference type="EMBL" id="PSS11584.1"/>
    </source>
</evidence>
<protein>
    <submittedName>
        <fullName evidence="7">Subtilisin-like protease</fullName>
    </submittedName>
</protein>
<dbReference type="Gene3D" id="3.50.30.30">
    <property type="match status" value="1"/>
</dbReference>
<dbReference type="AlphaFoldDB" id="A0A2R6QNU6"/>
<comment type="caution">
    <text evidence="7">The sequence shown here is derived from an EMBL/GenBank/DDBJ whole genome shotgun (WGS) entry which is preliminary data.</text>
</comment>
<dbReference type="STRING" id="1590841.A0A2R6QNU6"/>
<evidence type="ECO:0000313" key="8">
    <source>
        <dbReference type="Proteomes" id="UP000241394"/>
    </source>
</evidence>
<sequence>MFFFLALCFSSFAKPNNYLPQKFSQLISMCMNDEDVVVYKETMIRGHDIFLDSLLQRRTHTKLYSYTHLFNGFAVHITYEKGVRAIHEDIKMEKLTTHTPDFLGIPSGLRPTLGGAGNSGEGVVIGLIDTGINPYNPSFAATAKLVKSIKFQGKCNTGENFPSTACNGKIVGAHYFAQLHEQQSLMVNLMPHARMHPPLMLMVMAGNHTASIAAGNHQIQVVTNNFNYGYGSGMAPAATIAVYKALYTFGGYMSDVAAVDQAVEDEVDILSLSRGSSSLPSGPSAFLNMLETVLLFATKTGVLVIQAAGNGGPSSSSILSFRPWITSVGASIIGCRYNRSIKLVNGQSFTGTGLASPTPGEVLFPIAAAADVCHSIATVADTIRKVGAAGFILTVDPDIESDQNTDSVSILRVLGIALNNIQYSVALWEYYNLNMVRRRSGRAVDFTARARILDGRRAIYNGQAPVVASYSSRGPDANNALLRTADVMKPNIMTPGSSIVAAWSPNSKGDEFMKVLKLSDHSSRARTCTTVWNKHGHSTHSWYCCFDQAKTPPMEPFYHHIGNDETTAELTDESGAPILAQNINQLAPATPFDFGAGFINPYRAIDPGPAFCWKKLLVDGGVFKYDTL</sequence>
<keyword evidence="7" id="KW-0645">Protease</keyword>
<comment type="caution">
    <text evidence="4">Lacks conserved residue(s) required for the propagation of feature annotation.</text>
</comment>
<evidence type="ECO:0000256" key="1">
    <source>
        <dbReference type="ARBA" id="ARBA00011073"/>
    </source>
</evidence>
<keyword evidence="3" id="KW-0378">Hydrolase</keyword>
<dbReference type="InParanoid" id="A0A2R6QNU6"/>
<accession>A0A2R6QNU6</accession>
<dbReference type="PROSITE" id="PS51892">
    <property type="entry name" value="SUBTILASE"/>
    <property type="match status" value="1"/>
</dbReference>
<dbReference type="OrthoDB" id="640735at2759"/>
<evidence type="ECO:0000259" key="6">
    <source>
        <dbReference type="Pfam" id="PF05922"/>
    </source>
</evidence>
<dbReference type="GO" id="GO:0006508">
    <property type="term" value="P:proteolysis"/>
    <property type="evidence" value="ECO:0007669"/>
    <property type="project" value="UniProtKB-KW"/>
</dbReference>
<dbReference type="Pfam" id="PF00082">
    <property type="entry name" value="Peptidase_S8"/>
    <property type="match status" value="1"/>
</dbReference>
<dbReference type="InterPro" id="IPR023827">
    <property type="entry name" value="Peptidase_S8_Asp-AS"/>
</dbReference>
<reference evidence="7 8" key="1">
    <citation type="submission" date="2017-07" db="EMBL/GenBank/DDBJ databases">
        <title>An improved, manually edited Actinidia chinensis var. chinensis (kiwifruit) genome highlights the challenges associated with draft genomes and gene prediction in plants.</title>
        <authorList>
            <person name="Pilkington S."/>
            <person name="Crowhurst R."/>
            <person name="Hilario E."/>
            <person name="Nardozza S."/>
            <person name="Fraser L."/>
            <person name="Peng Y."/>
            <person name="Gunaseelan K."/>
            <person name="Simpson R."/>
            <person name="Tahir J."/>
            <person name="Deroles S."/>
            <person name="Templeton K."/>
            <person name="Luo Z."/>
            <person name="Davy M."/>
            <person name="Cheng C."/>
            <person name="Mcneilage M."/>
            <person name="Scaglione D."/>
            <person name="Liu Y."/>
            <person name="Zhang Q."/>
            <person name="Datson P."/>
            <person name="De Silva N."/>
            <person name="Gardiner S."/>
            <person name="Bassett H."/>
            <person name="Chagne D."/>
            <person name="Mccallum J."/>
            <person name="Dzierzon H."/>
            <person name="Deng C."/>
            <person name="Wang Y.-Y."/>
            <person name="Barron N."/>
            <person name="Manako K."/>
            <person name="Bowen J."/>
            <person name="Foster T."/>
            <person name="Erridge Z."/>
            <person name="Tiffin H."/>
            <person name="Waite C."/>
            <person name="Davies K."/>
            <person name="Grierson E."/>
            <person name="Laing W."/>
            <person name="Kirk R."/>
            <person name="Chen X."/>
            <person name="Wood M."/>
            <person name="Montefiori M."/>
            <person name="Brummell D."/>
            <person name="Schwinn K."/>
            <person name="Catanach A."/>
            <person name="Fullerton C."/>
            <person name="Li D."/>
            <person name="Meiyalaghan S."/>
            <person name="Nieuwenhuizen N."/>
            <person name="Read N."/>
            <person name="Prakash R."/>
            <person name="Hunter D."/>
            <person name="Zhang H."/>
            <person name="Mckenzie M."/>
            <person name="Knabel M."/>
            <person name="Harris A."/>
            <person name="Allan A."/>
            <person name="Chen A."/>
            <person name="Janssen B."/>
            <person name="Plunkett B."/>
            <person name="Dwamena C."/>
            <person name="Voogd C."/>
            <person name="Leif D."/>
            <person name="Lafferty D."/>
            <person name="Souleyre E."/>
            <person name="Varkonyi-Gasic E."/>
            <person name="Gambi F."/>
            <person name="Hanley J."/>
            <person name="Yao J.-L."/>
            <person name="Cheung J."/>
            <person name="David K."/>
            <person name="Warren B."/>
            <person name="Marsh K."/>
            <person name="Snowden K."/>
            <person name="Lin-Wang K."/>
            <person name="Brian L."/>
            <person name="Martinez-Sanchez M."/>
            <person name="Wang M."/>
            <person name="Ileperuma N."/>
            <person name="Macnee N."/>
            <person name="Campin R."/>
            <person name="Mcatee P."/>
            <person name="Drummond R."/>
            <person name="Espley R."/>
            <person name="Ireland H."/>
            <person name="Wu R."/>
            <person name="Atkinson R."/>
            <person name="Karunairetnam S."/>
            <person name="Bulley S."/>
            <person name="Chunkath S."/>
            <person name="Hanley Z."/>
            <person name="Storey R."/>
            <person name="Thrimawithana A."/>
            <person name="Thomson S."/>
            <person name="David C."/>
            <person name="Testolin R."/>
        </authorList>
    </citation>
    <scope>NUCLEOTIDE SEQUENCE [LARGE SCALE GENOMIC DNA]</scope>
    <source>
        <strain evidence="8">cv. Red5</strain>
        <tissue evidence="7">Young leaf</tissue>
    </source>
</reference>
<name>A0A2R6QNU6_ACTCC</name>
<keyword evidence="8" id="KW-1185">Reference proteome</keyword>
<dbReference type="Proteomes" id="UP000241394">
    <property type="component" value="Chromosome LG14"/>
</dbReference>
<dbReference type="InterPro" id="IPR045051">
    <property type="entry name" value="SBT"/>
</dbReference>
<dbReference type="Gramene" id="PSS11584">
    <property type="protein sequence ID" value="PSS11584"/>
    <property type="gene ID" value="CEY00_Acc15859"/>
</dbReference>
<dbReference type="Gene3D" id="3.40.50.200">
    <property type="entry name" value="Peptidase S8/S53 domain"/>
    <property type="match status" value="1"/>
</dbReference>
<dbReference type="GO" id="GO:0004252">
    <property type="term" value="F:serine-type endopeptidase activity"/>
    <property type="evidence" value="ECO:0007669"/>
    <property type="project" value="InterPro"/>
</dbReference>
<evidence type="ECO:0000256" key="2">
    <source>
        <dbReference type="ARBA" id="ARBA00022729"/>
    </source>
</evidence>
<dbReference type="SUPFAM" id="SSF52743">
    <property type="entry name" value="Subtilisin-like"/>
    <property type="match status" value="1"/>
</dbReference>